<dbReference type="RefSeq" id="WP_006299688.1">
    <property type="nucleotide sequence ID" value="NZ_CM001022.1"/>
</dbReference>
<dbReference type="OrthoDB" id="2680392at2"/>
<dbReference type="Pfam" id="PF12686">
    <property type="entry name" value="DUF3800"/>
    <property type="match status" value="1"/>
</dbReference>
<evidence type="ECO:0000313" key="1">
    <source>
        <dbReference type="EMBL" id="EFQ22548.1"/>
    </source>
</evidence>
<proteinExistence type="predicted"/>
<dbReference type="Proteomes" id="UP000005096">
    <property type="component" value="Chromosome"/>
</dbReference>
<dbReference type="EMBL" id="CM001022">
    <property type="protein sequence ID" value="EFQ22548.1"/>
    <property type="molecule type" value="Genomic_DNA"/>
</dbReference>
<evidence type="ECO:0008006" key="3">
    <source>
        <dbReference type="Google" id="ProtNLM"/>
    </source>
</evidence>
<dbReference type="STRING" id="584708.Apau_0111"/>
<protein>
    <recommendedName>
        <fullName evidence="3">DUF3800 domain-containing protein</fullName>
    </recommendedName>
</protein>
<accession>E3CWP3</accession>
<dbReference type="HOGENOM" id="CLU_976440_0_0_0"/>
<name>E3CWP3_9BACT</name>
<reference evidence="1 2" key="1">
    <citation type="journal article" date="2010" name="Stand. Genomic Sci.">
        <title>Non-contiguous finished genome sequence of Aminomonas paucivorans type strain (GLU-3).</title>
        <authorList>
            <person name="Pitluck S."/>
            <person name="Yasawong M."/>
            <person name="Held B."/>
            <person name="Lapidus A."/>
            <person name="Nolan M."/>
            <person name="Copeland A."/>
            <person name="Lucas S."/>
            <person name="Del Rio T.G."/>
            <person name="Tice H."/>
            <person name="Cheng J.F."/>
            <person name="Chertkov O."/>
            <person name="Goodwin L."/>
            <person name="Tapia R."/>
            <person name="Han C."/>
            <person name="Liolios K."/>
            <person name="Ivanova N."/>
            <person name="Mavromatis K."/>
            <person name="Ovchinnikova G."/>
            <person name="Pati A."/>
            <person name="Chen A."/>
            <person name="Palaniappan K."/>
            <person name="Land M."/>
            <person name="Hauser L."/>
            <person name="Chang Y.J."/>
            <person name="Jeffries C.D."/>
            <person name="Pukall R."/>
            <person name="Spring S."/>
            <person name="Rohde M."/>
            <person name="Sikorski J."/>
            <person name="Goker M."/>
            <person name="Woyke T."/>
            <person name="Bristow J."/>
            <person name="Eisen J.A."/>
            <person name="Markowitz V."/>
            <person name="Hugenholtz P."/>
            <person name="Kyrpides N.C."/>
            <person name="Klenk H.P."/>
        </authorList>
    </citation>
    <scope>NUCLEOTIDE SEQUENCE [LARGE SCALE GENOMIC DNA]</scope>
    <source>
        <strain evidence="1 2">DSM 12260</strain>
    </source>
</reference>
<dbReference type="InterPro" id="IPR024524">
    <property type="entry name" value="DUF3800"/>
</dbReference>
<dbReference type="PaxDb" id="584708-Apau_0111"/>
<gene>
    <name evidence="1" type="ORF">Apau_0111</name>
</gene>
<dbReference type="AlphaFoldDB" id="E3CWP3"/>
<evidence type="ECO:0000313" key="2">
    <source>
        <dbReference type="Proteomes" id="UP000005096"/>
    </source>
</evidence>
<keyword evidence="2" id="KW-1185">Reference proteome</keyword>
<organism evidence="1 2">
    <name type="scientific">Aminomonas paucivorans DSM 12260</name>
    <dbReference type="NCBI Taxonomy" id="584708"/>
    <lineage>
        <taxon>Bacteria</taxon>
        <taxon>Thermotogati</taxon>
        <taxon>Synergistota</taxon>
        <taxon>Synergistia</taxon>
        <taxon>Synergistales</taxon>
        <taxon>Synergistaceae</taxon>
        <taxon>Aminomonas</taxon>
    </lineage>
</organism>
<sequence length="282" mass="32813">MHFYYLDEAGCTGCDFTNQEQPIFVLGGISVRDEGWNSTQEAMVAIIKSYFGGAIPGNFELHATQLLSPNGDGHFEGHERERRNKLAKDILGLLAGRSHDVHLYAIDKSKLNSISCGVEMPYNTKTPYYLAYDYLMTYINWFLKTKLGQSARGMLIIDAKDQYHAEIERITRIRRFEGPVSRRIKWIVEFSYPIDSKKNPMVQLSDLIVFCSKKFLEIDGGYRETYPENVKKFYAECYMLIHNRIRRKGLVDREGRDMGQMNSFLRDIQSKPVDRWKKKYNI</sequence>